<comment type="caution">
    <text evidence="1">The sequence shown here is derived from an EMBL/GenBank/DDBJ whole genome shotgun (WGS) entry which is preliminary data.</text>
</comment>
<sequence>MPLFFFNHKSDIGKYYVVDGQQRLKTIKKFTMNKIKLNGKFSGDDDHNKDFNGNNPISKEQRKIFLKYELREFIFEDYSDEQVRRIFSKLQRGTPLNLGERLNSLPGKVVQRMRELAKMKFLSNSVGVKKKRYNTYPDAARMLYYEKKLVKDAGQKKLFIFFDKYSNLDLNDSDYQKCLRHLKFLAKCFPPNPGNYQYLNRHA</sequence>
<protein>
    <recommendedName>
        <fullName evidence="2">DUF262 domain-containing protein</fullName>
    </recommendedName>
</protein>
<dbReference type="EMBL" id="LAZR01056169">
    <property type="protein sequence ID" value="KKK74755.1"/>
    <property type="molecule type" value="Genomic_DNA"/>
</dbReference>
<evidence type="ECO:0008006" key="2">
    <source>
        <dbReference type="Google" id="ProtNLM"/>
    </source>
</evidence>
<dbReference type="AlphaFoldDB" id="A0A0F8YLY7"/>
<evidence type="ECO:0000313" key="1">
    <source>
        <dbReference type="EMBL" id="KKK74755.1"/>
    </source>
</evidence>
<gene>
    <name evidence="1" type="ORF">LCGC14_2880560</name>
</gene>
<dbReference type="PANTHER" id="PTHR39639">
    <property type="entry name" value="CHROMOSOME 16, WHOLE GENOME SHOTGUN SEQUENCE"/>
    <property type="match status" value="1"/>
</dbReference>
<name>A0A0F8YLY7_9ZZZZ</name>
<proteinExistence type="predicted"/>
<reference evidence="1" key="1">
    <citation type="journal article" date="2015" name="Nature">
        <title>Complex archaea that bridge the gap between prokaryotes and eukaryotes.</title>
        <authorList>
            <person name="Spang A."/>
            <person name="Saw J.H."/>
            <person name="Jorgensen S.L."/>
            <person name="Zaremba-Niedzwiedzka K."/>
            <person name="Martijn J."/>
            <person name="Lind A.E."/>
            <person name="van Eijk R."/>
            <person name="Schleper C."/>
            <person name="Guy L."/>
            <person name="Ettema T.J."/>
        </authorList>
    </citation>
    <scope>NUCLEOTIDE SEQUENCE</scope>
</reference>
<dbReference type="PANTHER" id="PTHR39639:SF1">
    <property type="entry name" value="DUF262 DOMAIN-CONTAINING PROTEIN"/>
    <property type="match status" value="1"/>
</dbReference>
<feature type="non-terminal residue" evidence="1">
    <location>
        <position position="203"/>
    </location>
</feature>
<accession>A0A0F8YLY7</accession>
<organism evidence="1">
    <name type="scientific">marine sediment metagenome</name>
    <dbReference type="NCBI Taxonomy" id="412755"/>
    <lineage>
        <taxon>unclassified sequences</taxon>
        <taxon>metagenomes</taxon>
        <taxon>ecological metagenomes</taxon>
    </lineage>
</organism>